<sequence>VDDFIVTDYSDDCSSVSIHFMGMAGTPYESGEFEVKFRLRATFPFSAPKVTFTTQVFHPNIGLSGTVCMDMHSNWAPATTLIEVEEGCRALLGMPNPHSPLNGDAAHMLESDPSLYNDTARYWTSVFANGSNKPARLAAIVQEA</sequence>
<comment type="caution">
    <text evidence="2">The sequence shown here is derived from an EMBL/GenBank/DDBJ whole genome shotgun (WGS) entry which is preliminary data.</text>
</comment>
<keyword evidence="3" id="KW-1185">Reference proteome</keyword>
<reference evidence="2" key="1">
    <citation type="submission" date="2021-07" db="EMBL/GenBank/DDBJ databases">
        <authorList>
            <person name="Catto M.A."/>
            <person name="Jacobson A."/>
            <person name="Kennedy G."/>
            <person name="Labadie P."/>
            <person name="Hunt B.G."/>
            <person name="Srinivasan R."/>
        </authorList>
    </citation>
    <scope>NUCLEOTIDE SEQUENCE</scope>
    <source>
        <strain evidence="2">PL_HMW_Pooled</strain>
        <tissue evidence="2">Head</tissue>
    </source>
</reference>
<name>A0AAE1LIG5_9NEOP</name>
<dbReference type="InterPro" id="IPR016135">
    <property type="entry name" value="UBQ-conjugating_enzyme/RWD"/>
</dbReference>
<dbReference type="PROSITE" id="PS50127">
    <property type="entry name" value="UBC_2"/>
    <property type="match status" value="1"/>
</dbReference>
<gene>
    <name evidence="2" type="ORF">KUF71_009195</name>
</gene>
<feature type="domain" description="UBC core" evidence="1">
    <location>
        <begin position="1"/>
        <end position="129"/>
    </location>
</feature>
<accession>A0AAE1LIG5</accession>
<evidence type="ECO:0000259" key="1">
    <source>
        <dbReference type="PROSITE" id="PS50127"/>
    </source>
</evidence>
<evidence type="ECO:0000313" key="3">
    <source>
        <dbReference type="Proteomes" id="UP001219518"/>
    </source>
</evidence>
<evidence type="ECO:0000313" key="2">
    <source>
        <dbReference type="EMBL" id="KAK3919909.1"/>
    </source>
</evidence>
<reference evidence="2" key="2">
    <citation type="journal article" date="2023" name="BMC Genomics">
        <title>Pest status, molecular evolution, and epigenetic factors derived from the genome assembly of Frankliniella fusca, a thysanopteran phytovirus vector.</title>
        <authorList>
            <person name="Catto M.A."/>
            <person name="Labadie P.E."/>
            <person name="Jacobson A.L."/>
            <person name="Kennedy G.G."/>
            <person name="Srinivasan R."/>
            <person name="Hunt B.G."/>
        </authorList>
    </citation>
    <scope>NUCLEOTIDE SEQUENCE</scope>
    <source>
        <strain evidence="2">PL_HMW_Pooled</strain>
    </source>
</reference>
<feature type="non-terminal residue" evidence="2">
    <location>
        <position position="1"/>
    </location>
</feature>
<dbReference type="PANTHER" id="PTHR24068">
    <property type="entry name" value="UBIQUITIN-CONJUGATING ENZYME E2"/>
    <property type="match status" value="1"/>
</dbReference>
<protein>
    <submittedName>
        <fullName evidence="2">SUMO-conjugating enzyme</fullName>
    </submittedName>
</protein>
<proteinExistence type="predicted"/>
<dbReference type="InterPro" id="IPR000608">
    <property type="entry name" value="UBC"/>
</dbReference>
<dbReference type="SMART" id="SM00212">
    <property type="entry name" value="UBCc"/>
    <property type="match status" value="1"/>
</dbReference>
<dbReference type="SUPFAM" id="SSF54495">
    <property type="entry name" value="UBC-like"/>
    <property type="match status" value="1"/>
</dbReference>
<dbReference type="EMBL" id="JAHWGI010000985">
    <property type="protein sequence ID" value="KAK3919909.1"/>
    <property type="molecule type" value="Genomic_DNA"/>
</dbReference>
<dbReference type="Pfam" id="PF00179">
    <property type="entry name" value="UQ_con"/>
    <property type="match status" value="1"/>
</dbReference>
<dbReference type="Proteomes" id="UP001219518">
    <property type="component" value="Unassembled WGS sequence"/>
</dbReference>
<dbReference type="AlphaFoldDB" id="A0AAE1LIG5"/>
<organism evidence="2 3">
    <name type="scientific">Frankliniella fusca</name>
    <dbReference type="NCBI Taxonomy" id="407009"/>
    <lineage>
        <taxon>Eukaryota</taxon>
        <taxon>Metazoa</taxon>
        <taxon>Ecdysozoa</taxon>
        <taxon>Arthropoda</taxon>
        <taxon>Hexapoda</taxon>
        <taxon>Insecta</taxon>
        <taxon>Pterygota</taxon>
        <taxon>Neoptera</taxon>
        <taxon>Paraneoptera</taxon>
        <taxon>Thysanoptera</taxon>
        <taxon>Terebrantia</taxon>
        <taxon>Thripoidea</taxon>
        <taxon>Thripidae</taxon>
        <taxon>Frankliniella</taxon>
    </lineage>
</organism>
<dbReference type="Gene3D" id="3.10.110.10">
    <property type="entry name" value="Ubiquitin Conjugating Enzyme"/>
    <property type="match status" value="1"/>
</dbReference>